<proteinExistence type="predicted"/>
<dbReference type="Gene3D" id="1.10.510.10">
    <property type="entry name" value="Transferase(Phosphotransferase) domain 1"/>
    <property type="match status" value="1"/>
</dbReference>
<dbReference type="OrthoDB" id="2521594at2759"/>
<keyword evidence="2" id="KW-1133">Transmembrane helix</keyword>
<evidence type="ECO:0000313" key="4">
    <source>
        <dbReference type="Proteomes" id="UP000620124"/>
    </source>
</evidence>
<dbReference type="InterPro" id="IPR052396">
    <property type="entry name" value="Meiotic_Drive_Suppr_Kinase"/>
</dbReference>
<dbReference type="EMBL" id="JACAZI010000037">
    <property type="protein sequence ID" value="KAF7328197.1"/>
    <property type="molecule type" value="Genomic_DNA"/>
</dbReference>
<reference evidence="3" key="1">
    <citation type="submission" date="2020-05" db="EMBL/GenBank/DDBJ databases">
        <title>Mycena genomes resolve the evolution of fungal bioluminescence.</title>
        <authorList>
            <person name="Tsai I.J."/>
        </authorList>
    </citation>
    <scope>NUCLEOTIDE SEQUENCE</scope>
    <source>
        <strain evidence="3">CCC161011</strain>
    </source>
</reference>
<keyword evidence="2" id="KW-0812">Transmembrane</keyword>
<protein>
    <submittedName>
        <fullName evidence="3">RIO-like kinase</fullName>
    </submittedName>
</protein>
<dbReference type="SUPFAM" id="SSF56112">
    <property type="entry name" value="Protein kinase-like (PK-like)"/>
    <property type="match status" value="1"/>
</dbReference>
<feature type="compositionally biased region" description="Polar residues" evidence="1">
    <location>
        <begin position="96"/>
        <end position="106"/>
    </location>
</feature>
<dbReference type="PANTHER" id="PTHR37171">
    <property type="entry name" value="SERINE/THREONINE-PROTEIN KINASE YRZF-RELATED"/>
    <property type="match status" value="1"/>
</dbReference>
<accession>A0A8H6U3J5</accession>
<comment type="caution">
    <text evidence="3">The sequence shown here is derived from an EMBL/GenBank/DDBJ whole genome shotgun (WGS) entry which is preliminary data.</text>
</comment>
<keyword evidence="3" id="KW-0808">Transferase</keyword>
<keyword evidence="2" id="KW-0472">Membrane</keyword>
<dbReference type="AlphaFoldDB" id="A0A8H6U3J5"/>
<gene>
    <name evidence="3" type="ORF">MVEN_02559300</name>
</gene>
<name>A0A8H6U3J5_9AGAR</name>
<dbReference type="InterPro" id="IPR011009">
    <property type="entry name" value="Kinase-like_dom_sf"/>
</dbReference>
<keyword evidence="3" id="KW-0418">Kinase</keyword>
<dbReference type="PANTHER" id="PTHR37171:SF1">
    <property type="entry name" value="SERINE_THREONINE-PROTEIN KINASE YRZF-RELATED"/>
    <property type="match status" value="1"/>
</dbReference>
<organism evidence="3 4">
    <name type="scientific">Mycena venus</name>
    <dbReference type="NCBI Taxonomy" id="2733690"/>
    <lineage>
        <taxon>Eukaryota</taxon>
        <taxon>Fungi</taxon>
        <taxon>Dikarya</taxon>
        <taxon>Basidiomycota</taxon>
        <taxon>Agaricomycotina</taxon>
        <taxon>Agaricomycetes</taxon>
        <taxon>Agaricomycetidae</taxon>
        <taxon>Agaricales</taxon>
        <taxon>Marasmiineae</taxon>
        <taxon>Mycenaceae</taxon>
        <taxon>Mycena</taxon>
    </lineage>
</organism>
<evidence type="ECO:0000313" key="3">
    <source>
        <dbReference type="EMBL" id="KAF7328197.1"/>
    </source>
</evidence>
<feature type="region of interest" description="Disordered" evidence="1">
    <location>
        <begin position="93"/>
        <end position="112"/>
    </location>
</feature>
<dbReference type="Proteomes" id="UP000620124">
    <property type="component" value="Unassembled WGS sequence"/>
</dbReference>
<sequence length="487" mass="54488">MDATDAGLGTSFGLPAVLHVNRSELFTTASLNAATRKSYPPGYGGPDFSIRAGRHTAEPAKLPPLVMELRSASKVNPRDRCLTVTVIFRPRRHKTQQSLSNARNSRPPSPKLSGSIWPKTINITITKPAGGGWAFRDAEPAGLEEKARRLLCQCIDELIYYEVTHIILATQEQYVLLLLDGSHQFCISRVYTILGSSTQARDMVELVLFYAHALLTRRPPYPPSRPPSVSVYRVTVPEFSPRLFQPHEALLCNGRLIHRAKLAILPRIPGKPNPRPFSVQFHTSHASCRHEGDIVVSFGRLIFWLFDTHIVAKAAYQSSALDRLQHEFAVYEFLRALQGVVIPSLFGMYRNLSDGSSMLVTSYAGVTLKDFDTLYLKDRQTLLLRVVRLHQAGVLHNDLEPRNVVLSERSGPRIIDFDNATLDHTCARLSCKELCELAHCLGLDLGAELSRAELSRSTRSWLLIPSLCVLIFFILCMAIRWCVLVSK</sequence>
<dbReference type="GO" id="GO:0016301">
    <property type="term" value="F:kinase activity"/>
    <property type="evidence" value="ECO:0007669"/>
    <property type="project" value="UniProtKB-KW"/>
</dbReference>
<feature type="transmembrane region" description="Helical" evidence="2">
    <location>
        <begin position="461"/>
        <end position="483"/>
    </location>
</feature>
<evidence type="ECO:0000256" key="2">
    <source>
        <dbReference type="SAM" id="Phobius"/>
    </source>
</evidence>
<evidence type="ECO:0000256" key="1">
    <source>
        <dbReference type="SAM" id="MobiDB-lite"/>
    </source>
</evidence>
<keyword evidence="4" id="KW-1185">Reference proteome</keyword>